<comment type="subcellular location">
    <subcellularLocation>
        <location evidence="5">Cytoplasm</location>
    </subcellularLocation>
</comment>
<comment type="function">
    <text evidence="5">Non-catalytic subunit of the queuine tRNA-ribosyltransferase (TGT) that catalyzes the base-exchange of a guanine (G) residue with queuine (Q) at position 34 (anticodon wobble position) in tRNAs with GU(N) anticodons (tRNA-Asp, -Asn, -His and -Tyr), resulting in the hypermodified nucleoside queuosine (7-(((4,5-cis-dihydroxy-2-cyclopenten-1-yl)amino)methyl)-7-deazaguanosine).</text>
</comment>
<dbReference type="GO" id="GO:0008479">
    <property type="term" value="F:tRNA-guanosine(34) queuine transglycosylase activity"/>
    <property type="evidence" value="ECO:0007669"/>
    <property type="project" value="UniProtKB-UniRule"/>
</dbReference>
<name>A0A226DZT4_FOLCA</name>
<dbReference type="OMA" id="MMATIRH"/>
<feature type="binding site" evidence="5">
    <location>
        <position position="429"/>
    </location>
    <ligand>
        <name>Zn(2+)</name>
        <dbReference type="ChEBI" id="CHEBI:29105"/>
    </ligand>
</feature>
<keyword evidence="9" id="KW-1185">Reference proteome</keyword>
<keyword evidence="4 5" id="KW-0862">Zinc</keyword>
<evidence type="ECO:0000256" key="3">
    <source>
        <dbReference type="ARBA" id="ARBA00022723"/>
    </source>
</evidence>
<dbReference type="EMBL" id="LNIX01000008">
    <property type="protein sequence ID" value="OXA50982.1"/>
    <property type="molecule type" value="Genomic_DNA"/>
</dbReference>
<gene>
    <name evidence="8" type="ORF">Fcan01_14197</name>
</gene>
<evidence type="ECO:0000259" key="7">
    <source>
        <dbReference type="Pfam" id="PF01702"/>
    </source>
</evidence>
<dbReference type="PANTHER" id="PTHR46064">
    <property type="entry name" value="QUEUINE TRNA-RIBOSYLTRANSFERASE ACCESSORY SUBUNIT 2"/>
    <property type="match status" value="1"/>
</dbReference>
<sequence length="504" mass="54570">MRRMSNFVLDSLATSSSSSSRLGRWTVSSSGGETPLSVPTPAFLVHTLGGSVPHLTADVLLQHVFPEQRPPLLVSIDNCATFVDSVAQFGSGIAKFAGLPQFPVFLSPHNPGKKVLPSGYNIGESVALWGRRGKTALTVAEHQRIVAAFKPQFFQTLSDYDISSTSGLKRMKKSTTRTLEFLDKTTSGSSNGADLFATVELGWFKVDGEEANKTVKAMLTNKLDAIKGFIISGQGLTCAEVYLSGSSGRMIPEGVTLSLSPNKTEGQKKGPMNNKKRTQMDTEKKSSLNSTPVEDKADEDDKSTDSTKTSDLDYAAISEVVALLPAHLPRYVPGPLSPYEILELVLLGVDLFDSSWVTASADLGHVLVLDELTKYFPDGHEVKINNESLPGGKNGDEGTNSSNETGCTISIKDKKYFSDFTPLSSSCSCYTCRKHTKSYLNHLYATEELLGPVLVMIHNLTSFNTMMATIRHVVKKDAGVSSQTESSTSSQESLDRLKQCLKPC</sequence>
<dbReference type="STRING" id="158441.A0A226DZT4"/>
<organism evidence="8 9">
    <name type="scientific">Folsomia candida</name>
    <name type="common">Springtail</name>
    <dbReference type="NCBI Taxonomy" id="158441"/>
    <lineage>
        <taxon>Eukaryota</taxon>
        <taxon>Metazoa</taxon>
        <taxon>Ecdysozoa</taxon>
        <taxon>Arthropoda</taxon>
        <taxon>Hexapoda</taxon>
        <taxon>Collembola</taxon>
        <taxon>Entomobryomorpha</taxon>
        <taxon>Isotomoidea</taxon>
        <taxon>Isotomidae</taxon>
        <taxon>Proisotominae</taxon>
        <taxon>Folsomia</taxon>
    </lineage>
</organism>
<dbReference type="GO" id="GO:0005737">
    <property type="term" value="C:cytoplasm"/>
    <property type="evidence" value="ECO:0007669"/>
    <property type="project" value="UniProtKB-SubCell"/>
</dbReference>
<feature type="binding site" evidence="5">
    <location>
        <position position="458"/>
    </location>
    <ligand>
        <name>Zn(2+)</name>
        <dbReference type="ChEBI" id="CHEBI:29105"/>
    </ligand>
</feature>
<dbReference type="PANTHER" id="PTHR46064:SF1">
    <property type="entry name" value="QUEUINE TRNA-RIBOSYLTRANSFERASE ACCESSORY SUBUNIT 2"/>
    <property type="match status" value="1"/>
</dbReference>
<evidence type="ECO:0000256" key="1">
    <source>
        <dbReference type="ARBA" id="ARBA00022490"/>
    </source>
</evidence>
<evidence type="ECO:0000313" key="8">
    <source>
        <dbReference type="EMBL" id="OXA50982.1"/>
    </source>
</evidence>
<comment type="caution">
    <text evidence="8">The sequence shown here is derived from an EMBL/GenBank/DDBJ whole genome shotgun (WGS) entry which is preliminary data.</text>
</comment>
<dbReference type="InterPro" id="IPR002616">
    <property type="entry name" value="tRNA_ribo_trans-like"/>
</dbReference>
<keyword evidence="2 5" id="KW-0819">tRNA processing</keyword>
<accession>A0A226DZT4</accession>
<dbReference type="SUPFAM" id="SSF51713">
    <property type="entry name" value="tRNA-guanine transglycosylase"/>
    <property type="match status" value="2"/>
</dbReference>
<evidence type="ECO:0000256" key="4">
    <source>
        <dbReference type="ARBA" id="ARBA00022833"/>
    </source>
</evidence>
<dbReference type="InterPro" id="IPR036511">
    <property type="entry name" value="TGT-like_sf"/>
</dbReference>
<dbReference type="NCBIfam" id="TIGR00449">
    <property type="entry name" value="tgt_general"/>
    <property type="match status" value="1"/>
</dbReference>
<evidence type="ECO:0000256" key="6">
    <source>
        <dbReference type="SAM" id="MobiDB-lite"/>
    </source>
</evidence>
<dbReference type="InterPro" id="IPR028592">
    <property type="entry name" value="QTRTD1"/>
</dbReference>
<feature type="binding site" evidence="5">
    <location>
        <position position="427"/>
    </location>
    <ligand>
        <name>Zn(2+)</name>
        <dbReference type="ChEBI" id="CHEBI:29105"/>
    </ligand>
</feature>
<keyword evidence="3 5" id="KW-0479">Metal-binding</keyword>
<dbReference type="AlphaFoldDB" id="A0A226DZT4"/>
<comment type="similarity">
    <text evidence="5">Belongs to the queuine tRNA-ribosyltransferase family. QTRT2 subfamily.</text>
</comment>
<evidence type="ECO:0000256" key="5">
    <source>
        <dbReference type="HAMAP-Rule" id="MF_03043"/>
    </source>
</evidence>
<dbReference type="HAMAP" id="MF_03043">
    <property type="entry name" value="QTRT2"/>
    <property type="match status" value="1"/>
</dbReference>
<keyword evidence="1 5" id="KW-0963">Cytoplasm</keyword>
<comment type="subunit">
    <text evidence="5">Heterodimer of a catalytic subunit and an accessory subunit.</text>
</comment>
<reference evidence="8 9" key="1">
    <citation type="submission" date="2015-12" db="EMBL/GenBank/DDBJ databases">
        <title>The genome of Folsomia candida.</title>
        <authorList>
            <person name="Faddeeva A."/>
            <person name="Derks M.F."/>
            <person name="Anvar Y."/>
            <person name="Smit S."/>
            <person name="Van Straalen N."/>
            <person name="Roelofs D."/>
        </authorList>
    </citation>
    <scope>NUCLEOTIDE SEQUENCE [LARGE SCALE GENOMIC DNA]</scope>
    <source>
        <strain evidence="8 9">VU population</strain>
        <tissue evidence="8">Whole body</tissue>
    </source>
</reference>
<feature type="domain" description="tRNA-guanine(15) transglycosylase-like" evidence="7">
    <location>
        <begin position="20"/>
        <end position="233"/>
    </location>
</feature>
<feature type="binding site" evidence="5">
    <location>
        <position position="432"/>
    </location>
    <ligand>
        <name>Zn(2+)</name>
        <dbReference type="ChEBI" id="CHEBI:29105"/>
    </ligand>
</feature>
<evidence type="ECO:0000313" key="9">
    <source>
        <dbReference type="Proteomes" id="UP000198287"/>
    </source>
</evidence>
<comment type="cofactor">
    <cofactor evidence="5">
        <name>Zn(2+)</name>
        <dbReference type="ChEBI" id="CHEBI:29105"/>
    </cofactor>
    <text evidence="5">Binds 1 zinc ion per subunit.</text>
</comment>
<dbReference type="GO" id="GO:0006400">
    <property type="term" value="P:tRNA modification"/>
    <property type="evidence" value="ECO:0007669"/>
    <property type="project" value="InterPro"/>
</dbReference>
<keyword evidence="8" id="KW-0808">Transferase</keyword>
<dbReference type="GO" id="GO:0046872">
    <property type="term" value="F:metal ion binding"/>
    <property type="evidence" value="ECO:0007669"/>
    <property type="project" value="UniProtKB-KW"/>
</dbReference>
<dbReference type="InterPro" id="IPR050852">
    <property type="entry name" value="Queuine_tRNA-ribosyltrfase"/>
</dbReference>
<dbReference type="Pfam" id="PF01702">
    <property type="entry name" value="TGT"/>
    <property type="match status" value="2"/>
</dbReference>
<protein>
    <recommendedName>
        <fullName evidence="5">Queuine tRNA-ribosyltransferase accessory subunit 2</fullName>
    </recommendedName>
    <alternativeName>
        <fullName evidence="5">Queuine tRNA-ribosyltransferase domain-containing protein 1</fullName>
    </alternativeName>
</protein>
<dbReference type="Proteomes" id="UP000198287">
    <property type="component" value="Unassembled WGS sequence"/>
</dbReference>
<dbReference type="OrthoDB" id="27601at2759"/>
<feature type="domain" description="tRNA-guanine(15) transglycosylase-like" evidence="7">
    <location>
        <begin position="314"/>
        <end position="477"/>
    </location>
</feature>
<evidence type="ECO:0000256" key="2">
    <source>
        <dbReference type="ARBA" id="ARBA00022694"/>
    </source>
</evidence>
<dbReference type="Gene3D" id="3.20.20.105">
    <property type="entry name" value="Queuine tRNA-ribosyltransferase-like"/>
    <property type="match status" value="1"/>
</dbReference>
<proteinExistence type="inferred from homology"/>
<feature type="region of interest" description="Disordered" evidence="6">
    <location>
        <begin position="254"/>
        <end position="308"/>
    </location>
</feature>